<evidence type="ECO:0000313" key="1">
    <source>
        <dbReference type="EMBL" id="GAA3107416.1"/>
    </source>
</evidence>
<organism evidence="1 2">
    <name type="scientific">Streptomyces rectiviolaceus</name>
    <dbReference type="NCBI Taxonomy" id="332591"/>
    <lineage>
        <taxon>Bacteria</taxon>
        <taxon>Bacillati</taxon>
        <taxon>Actinomycetota</taxon>
        <taxon>Actinomycetes</taxon>
        <taxon>Kitasatosporales</taxon>
        <taxon>Streptomycetaceae</taxon>
        <taxon>Streptomyces</taxon>
    </lineage>
</organism>
<sequence>MVYSRDPTAGEGIPRAEAMTGNLALARPTAVAISAGGGRPPYATPARFLRTRDEAPSVIVSPARRI</sequence>
<comment type="caution">
    <text evidence="1">The sequence shown here is derived from an EMBL/GenBank/DDBJ whole genome shotgun (WGS) entry which is preliminary data.</text>
</comment>
<dbReference type="EMBL" id="BAAAUG010000050">
    <property type="protein sequence ID" value="GAA3107416.1"/>
    <property type="molecule type" value="Genomic_DNA"/>
</dbReference>
<protein>
    <submittedName>
        <fullName evidence="1">Uncharacterized protein</fullName>
    </submittedName>
</protein>
<gene>
    <name evidence="1" type="ORF">GCM10010449_32840</name>
</gene>
<evidence type="ECO:0000313" key="2">
    <source>
        <dbReference type="Proteomes" id="UP001501637"/>
    </source>
</evidence>
<dbReference type="Proteomes" id="UP001501637">
    <property type="component" value="Unassembled WGS sequence"/>
</dbReference>
<name>A0ABP6MGN3_9ACTN</name>
<keyword evidence="2" id="KW-1185">Reference proteome</keyword>
<reference evidence="2" key="1">
    <citation type="journal article" date="2019" name="Int. J. Syst. Evol. Microbiol.">
        <title>The Global Catalogue of Microorganisms (GCM) 10K type strain sequencing project: providing services to taxonomists for standard genome sequencing and annotation.</title>
        <authorList>
            <consortium name="The Broad Institute Genomics Platform"/>
            <consortium name="The Broad Institute Genome Sequencing Center for Infectious Disease"/>
            <person name="Wu L."/>
            <person name="Ma J."/>
        </authorList>
    </citation>
    <scope>NUCLEOTIDE SEQUENCE [LARGE SCALE GENOMIC DNA]</scope>
    <source>
        <strain evidence="2">JCM 9092</strain>
    </source>
</reference>
<accession>A0ABP6MGN3</accession>
<proteinExistence type="predicted"/>